<dbReference type="AlphaFoldDB" id="A0A3E0VSG4"/>
<comment type="caution">
    <text evidence="3">The sequence shown here is derived from an EMBL/GenBank/DDBJ whole genome shotgun (WGS) entry which is preliminary data.</text>
</comment>
<dbReference type="OrthoDB" id="9152702at2"/>
<dbReference type="Pfam" id="PF01541">
    <property type="entry name" value="GIY-YIG"/>
    <property type="match status" value="1"/>
</dbReference>
<name>A0A3E0VSG4_9MICO</name>
<gene>
    <name evidence="3" type="ORF">B7R22_17625</name>
</gene>
<dbReference type="InterPro" id="IPR000305">
    <property type="entry name" value="GIY-YIG_endonuc"/>
</dbReference>
<proteinExistence type="predicted"/>
<organism evidence="3 4">
    <name type="scientific">Subtercola boreus</name>
    <dbReference type="NCBI Taxonomy" id="120213"/>
    <lineage>
        <taxon>Bacteria</taxon>
        <taxon>Bacillati</taxon>
        <taxon>Actinomycetota</taxon>
        <taxon>Actinomycetes</taxon>
        <taxon>Micrococcales</taxon>
        <taxon>Microbacteriaceae</taxon>
        <taxon>Subtercola</taxon>
    </lineage>
</organism>
<feature type="domain" description="GIY-YIG" evidence="2">
    <location>
        <begin position="50"/>
        <end position="144"/>
    </location>
</feature>
<evidence type="ECO:0000313" key="4">
    <source>
        <dbReference type="Proteomes" id="UP000256541"/>
    </source>
</evidence>
<feature type="region of interest" description="Disordered" evidence="1">
    <location>
        <begin position="1"/>
        <end position="25"/>
    </location>
</feature>
<accession>A0A3E0VSG4</accession>
<evidence type="ECO:0000259" key="2">
    <source>
        <dbReference type="PROSITE" id="PS50164"/>
    </source>
</evidence>
<dbReference type="Gene3D" id="3.40.1440.10">
    <property type="entry name" value="GIY-YIG endonuclease"/>
    <property type="match status" value="1"/>
</dbReference>
<evidence type="ECO:0000256" key="1">
    <source>
        <dbReference type="SAM" id="MobiDB-lite"/>
    </source>
</evidence>
<dbReference type="EMBL" id="NBXB01000047">
    <property type="protein sequence ID" value="RFA11817.1"/>
    <property type="molecule type" value="Genomic_DNA"/>
</dbReference>
<dbReference type="PROSITE" id="PS50164">
    <property type="entry name" value="GIY_YIG"/>
    <property type="match status" value="1"/>
</dbReference>
<dbReference type="Proteomes" id="UP000256541">
    <property type="component" value="Unassembled WGS sequence"/>
</dbReference>
<protein>
    <submittedName>
        <fullName evidence="3">Excinuclease ABC subunit C</fullName>
    </submittedName>
</protein>
<evidence type="ECO:0000313" key="3">
    <source>
        <dbReference type="EMBL" id="RFA11817.1"/>
    </source>
</evidence>
<dbReference type="InterPro" id="IPR035901">
    <property type="entry name" value="GIY-YIG_endonuc_sf"/>
</dbReference>
<dbReference type="CDD" id="cd00719">
    <property type="entry name" value="GIY-YIG_SF"/>
    <property type="match status" value="1"/>
</dbReference>
<sequence length="271" mass="30601">MSSKSTASPAPQPRKPSKKSLPADDVRRFRELLDEFQKTTDDEGRKWVDAKWGIYAFYDYDGEPIYVGQTNEQIRTRIRRHLTNQRTDAVAMRILDVFEVAEVEVWPIWDLEGVAGGDNDARRMLDAFEYSAYLKAIDDSRFKAILNEKIPPVSTPVAMPPSIRWPLVDDHVRAERGHPDIRIARRAETISRLAAVARERGEVTEGLRRVLVVQAVRLAYISAERLAFAEGRPAPSADAINMFELVGTVLVEHSDPLGLLDTDEESEGTDE</sequence>
<reference evidence="3 4" key="1">
    <citation type="submission" date="2017-04" db="EMBL/GenBank/DDBJ databases">
        <title>Comparative genome analysis of Subtercola boreus.</title>
        <authorList>
            <person name="Cho Y.-J."/>
            <person name="Cho A."/>
            <person name="Kim O.-S."/>
            <person name="Lee J.-I."/>
        </authorList>
    </citation>
    <scope>NUCLEOTIDE SEQUENCE [LARGE SCALE GENOMIC DNA]</scope>
    <source>
        <strain evidence="3 4">P27479</strain>
    </source>
</reference>
<dbReference type="SUPFAM" id="SSF82771">
    <property type="entry name" value="GIY-YIG endonuclease"/>
    <property type="match status" value="1"/>
</dbReference>